<dbReference type="AlphaFoldDB" id="A0A3N2CSV8"/>
<feature type="transmembrane region" description="Helical" evidence="2">
    <location>
        <begin position="63"/>
        <end position="88"/>
    </location>
</feature>
<keyword evidence="2" id="KW-1133">Transmembrane helix</keyword>
<gene>
    <name evidence="3" type="ORF">EDD33_1160</name>
</gene>
<comment type="caution">
    <text evidence="3">The sequence shown here is derived from an EMBL/GenBank/DDBJ whole genome shotgun (WGS) entry which is preliminary data.</text>
</comment>
<organism evidence="3 4">
    <name type="scientific">Nocardioides aurantiacus</name>
    <dbReference type="NCBI Taxonomy" id="86796"/>
    <lineage>
        <taxon>Bacteria</taxon>
        <taxon>Bacillati</taxon>
        <taxon>Actinomycetota</taxon>
        <taxon>Actinomycetes</taxon>
        <taxon>Propionibacteriales</taxon>
        <taxon>Nocardioidaceae</taxon>
        <taxon>Nocardioides</taxon>
    </lineage>
</organism>
<keyword evidence="4" id="KW-1185">Reference proteome</keyword>
<keyword evidence="2" id="KW-0812">Transmembrane</keyword>
<evidence type="ECO:0000313" key="3">
    <source>
        <dbReference type="EMBL" id="ROR90324.1"/>
    </source>
</evidence>
<dbReference type="Proteomes" id="UP000281738">
    <property type="component" value="Unassembled WGS sequence"/>
</dbReference>
<dbReference type="RefSeq" id="WP_123389490.1">
    <property type="nucleotide sequence ID" value="NZ_RKHO01000001.1"/>
</dbReference>
<evidence type="ECO:0000256" key="2">
    <source>
        <dbReference type="SAM" id="Phobius"/>
    </source>
</evidence>
<protein>
    <submittedName>
        <fullName evidence="3">Putative membrane protein YqjE</fullName>
    </submittedName>
</protein>
<keyword evidence="2" id="KW-0472">Membrane</keyword>
<feature type="region of interest" description="Disordered" evidence="1">
    <location>
        <begin position="1"/>
        <end position="25"/>
    </location>
</feature>
<dbReference type="EMBL" id="RKHO01000001">
    <property type="protein sequence ID" value="ROR90324.1"/>
    <property type="molecule type" value="Genomic_DNA"/>
</dbReference>
<dbReference type="Pfam" id="PF07332">
    <property type="entry name" value="Phage_holin_3_6"/>
    <property type="match status" value="1"/>
</dbReference>
<evidence type="ECO:0000313" key="4">
    <source>
        <dbReference type="Proteomes" id="UP000281738"/>
    </source>
</evidence>
<reference evidence="3 4" key="1">
    <citation type="submission" date="2018-11" db="EMBL/GenBank/DDBJ databases">
        <title>Sequencing the genomes of 1000 actinobacteria strains.</title>
        <authorList>
            <person name="Klenk H.-P."/>
        </authorList>
    </citation>
    <scope>NUCLEOTIDE SEQUENCE [LARGE SCALE GENOMIC DNA]</scope>
    <source>
        <strain evidence="3 4">DSM 12652</strain>
    </source>
</reference>
<proteinExistence type="predicted"/>
<name>A0A3N2CSV8_9ACTN</name>
<dbReference type="InterPro" id="IPR009937">
    <property type="entry name" value="Phage_holin_3_6"/>
</dbReference>
<feature type="compositionally biased region" description="Polar residues" evidence="1">
    <location>
        <begin position="1"/>
        <end position="15"/>
    </location>
</feature>
<accession>A0A3N2CSV8</accession>
<feature type="transmembrane region" description="Helical" evidence="2">
    <location>
        <begin position="94"/>
        <end position="114"/>
    </location>
</feature>
<sequence length="147" mass="15091">MTDQSGSTAVPTTQTHDPRQGADPTLGALVNQLTTQVPELIRSEMRLAQAELAQKGKKVGVGIGMFSAAGLLAFFGFGTLVATAVLALSLVLDGWLAALIVAVVLFAIAGILALTGKGKVQQATPLAPEKAQQGLKDDIATVKGQRA</sequence>
<evidence type="ECO:0000256" key="1">
    <source>
        <dbReference type="SAM" id="MobiDB-lite"/>
    </source>
</evidence>
<dbReference type="OrthoDB" id="4870234at2"/>